<accession>A0A9W6G8S4</accession>
<evidence type="ECO:0000259" key="1">
    <source>
        <dbReference type="Pfam" id="PF26572"/>
    </source>
</evidence>
<reference evidence="2" key="1">
    <citation type="submission" date="2022-12" db="EMBL/GenBank/DDBJ databases">
        <title>Reference genome sequencing for broad-spectrum identification of bacterial and archaeal isolates by mass spectrometry.</title>
        <authorList>
            <person name="Sekiguchi Y."/>
            <person name="Tourlousse D.M."/>
        </authorList>
    </citation>
    <scope>NUCLEOTIDE SEQUENCE</scope>
    <source>
        <strain evidence="2">LLR39Z86</strain>
    </source>
</reference>
<proteinExistence type="predicted"/>
<evidence type="ECO:0000313" key="2">
    <source>
        <dbReference type="EMBL" id="GLI42397.1"/>
    </source>
</evidence>
<sequence length="188" mass="20187">MTDTTTAGDDAAFAARAARLDPDTLVLAQGGRLWAALPIGVLAAREAGDASALPDGVYRAGDLAAGNVAVRPAAEWRGRLPKQPWTAVEAVPAADIADIDRKAAQALRERRGQGIGDRRLRDAMLEHVTLRVEHDGRIYPVEFRLVAGLCRMGFLGDEPVRVVKAGRRIGLAATYGTVWDRDRGLPML</sequence>
<name>A0A9W6G8S4_9ACTN</name>
<organism evidence="2 3">
    <name type="scientific">Glycomyces algeriensis</name>
    <dbReference type="NCBI Taxonomy" id="256037"/>
    <lineage>
        <taxon>Bacteria</taxon>
        <taxon>Bacillati</taxon>
        <taxon>Actinomycetota</taxon>
        <taxon>Actinomycetes</taxon>
        <taxon>Glycomycetales</taxon>
        <taxon>Glycomycetaceae</taxon>
        <taxon>Glycomyces</taxon>
    </lineage>
</organism>
<dbReference type="AlphaFoldDB" id="A0A9W6G8S4"/>
<dbReference type="EMBL" id="BSDT01000001">
    <property type="protein sequence ID" value="GLI42397.1"/>
    <property type="molecule type" value="Genomic_DNA"/>
</dbReference>
<dbReference type="Proteomes" id="UP001144313">
    <property type="component" value="Unassembled WGS sequence"/>
</dbReference>
<comment type="caution">
    <text evidence="2">The sequence shown here is derived from an EMBL/GenBank/DDBJ whole genome shotgun (WGS) entry which is preliminary data.</text>
</comment>
<dbReference type="InterPro" id="IPR058498">
    <property type="entry name" value="DUF8185"/>
</dbReference>
<keyword evidence="3" id="KW-1185">Reference proteome</keyword>
<dbReference type="RefSeq" id="WP_270114339.1">
    <property type="nucleotide sequence ID" value="NZ_BAAAOL010000006.1"/>
</dbReference>
<evidence type="ECO:0000313" key="3">
    <source>
        <dbReference type="Proteomes" id="UP001144313"/>
    </source>
</evidence>
<dbReference type="Pfam" id="PF26572">
    <property type="entry name" value="DUF8185"/>
    <property type="match status" value="1"/>
</dbReference>
<feature type="domain" description="DUF8185" evidence="1">
    <location>
        <begin position="81"/>
        <end position="183"/>
    </location>
</feature>
<gene>
    <name evidence="2" type="ORF">GALLR39Z86_22470</name>
</gene>
<protein>
    <recommendedName>
        <fullName evidence="1">DUF8185 domain-containing protein</fullName>
    </recommendedName>
</protein>